<keyword evidence="1" id="KW-0547">Nucleotide-binding</keyword>
<dbReference type="Pfam" id="PF16575">
    <property type="entry name" value="CLP1_P"/>
    <property type="match status" value="1"/>
</dbReference>
<dbReference type="Proteomes" id="UP000717585">
    <property type="component" value="Unassembled WGS sequence"/>
</dbReference>
<evidence type="ECO:0000313" key="5">
    <source>
        <dbReference type="EMBL" id="KAG9397291.1"/>
    </source>
</evidence>
<dbReference type="GO" id="GO:0051731">
    <property type="term" value="F:polynucleotide 5'-hydroxyl-kinase activity"/>
    <property type="evidence" value="ECO:0007669"/>
    <property type="project" value="InterPro"/>
</dbReference>
<keyword evidence="6" id="KW-1185">Reference proteome</keyword>
<feature type="domain" description="Clp1 N-terminal" evidence="3">
    <location>
        <begin position="7"/>
        <end position="57"/>
    </location>
</feature>
<evidence type="ECO:0000259" key="3">
    <source>
        <dbReference type="Pfam" id="PF16573"/>
    </source>
</evidence>
<dbReference type="OrthoDB" id="258143at2759"/>
<feature type="domain" description="Clp1 P-loop" evidence="4">
    <location>
        <begin position="125"/>
        <end position="218"/>
    </location>
</feature>
<dbReference type="GO" id="GO:0006388">
    <property type="term" value="P:tRNA splicing, via endonucleolytic cleavage and ligation"/>
    <property type="evidence" value="ECO:0007669"/>
    <property type="project" value="TreeGrafter"/>
</dbReference>
<dbReference type="GO" id="GO:0005634">
    <property type="term" value="C:nucleus"/>
    <property type="evidence" value="ECO:0007669"/>
    <property type="project" value="TreeGrafter"/>
</dbReference>
<reference evidence="5" key="1">
    <citation type="submission" date="2021-05" db="EMBL/GenBank/DDBJ databases">
        <title>A free-living protist that lacks canonical eukaryotic 1 DNA replication and segregation systems.</title>
        <authorList>
            <person name="Salas-Leiva D.E."/>
            <person name="Tromer E.C."/>
            <person name="Curtis B.A."/>
            <person name="Jerlstrom-Hultqvist J."/>
            <person name="Kolisko M."/>
            <person name="Yi Z."/>
            <person name="Salas-Leiva J.S."/>
            <person name="Gallot-Lavallee L."/>
            <person name="Kops G.J.P.L."/>
            <person name="Archibald J.M."/>
            <person name="Simpson A.G.B."/>
            <person name="Roger A.J."/>
        </authorList>
    </citation>
    <scope>NUCLEOTIDE SEQUENCE</scope>
    <source>
        <strain evidence="5">BICM</strain>
    </source>
</reference>
<gene>
    <name evidence="5" type="ORF">J8273_1206</name>
</gene>
<dbReference type="InterPro" id="IPR038239">
    <property type="entry name" value="Clp1_N_sf"/>
</dbReference>
<evidence type="ECO:0000259" key="4">
    <source>
        <dbReference type="Pfam" id="PF16575"/>
    </source>
</evidence>
<dbReference type="PANTHER" id="PTHR12755:SF6">
    <property type="entry name" value="POLYRIBONUCLEOTIDE 5'-HYDROXYL-KINASE CLP1"/>
    <property type="match status" value="1"/>
</dbReference>
<accession>A0A8J6AXI2</accession>
<proteinExistence type="predicted"/>
<dbReference type="Gene3D" id="3.40.50.300">
    <property type="entry name" value="P-loop containing nucleotide triphosphate hydrolases"/>
    <property type="match status" value="1"/>
</dbReference>
<organism evidence="5 6">
    <name type="scientific">Carpediemonas membranifera</name>
    <dbReference type="NCBI Taxonomy" id="201153"/>
    <lineage>
        <taxon>Eukaryota</taxon>
        <taxon>Metamonada</taxon>
        <taxon>Carpediemonas-like organisms</taxon>
        <taxon>Carpediemonas</taxon>
    </lineage>
</organism>
<evidence type="ECO:0000256" key="2">
    <source>
        <dbReference type="ARBA" id="ARBA00022840"/>
    </source>
</evidence>
<name>A0A8J6AXI2_9EUKA</name>
<dbReference type="InterPro" id="IPR032324">
    <property type="entry name" value="Clp1_N"/>
</dbReference>
<protein>
    <submittedName>
        <fullName evidence="5">Uncharacterized protein</fullName>
    </submittedName>
</protein>
<keyword evidence="2" id="KW-0067">ATP-binding</keyword>
<dbReference type="Gene3D" id="2.60.120.1030">
    <property type="entry name" value="Clp1, DNA binding domain"/>
    <property type="match status" value="1"/>
</dbReference>
<dbReference type="Pfam" id="PF16573">
    <property type="entry name" value="CLP1_N"/>
    <property type="match status" value="1"/>
</dbReference>
<dbReference type="GO" id="GO:0005524">
    <property type="term" value="F:ATP binding"/>
    <property type="evidence" value="ECO:0007669"/>
    <property type="project" value="UniProtKB-KW"/>
</dbReference>
<dbReference type="InterPro" id="IPR032319">
    <property type="entry name" value="CLP1_P"/>
</dbReference>
<evidence type="ECO:0000313" key="6">
    <source>
        <dbReference type="Proteomes" id="UP000717585"/>
    </source>
</evidence>
<dbReference type="EMBL" id="JAHDYR010000003">
    <property type="protein sequence ID" value="KAG9397291.1"/>
    <property type="molecule type" value="Genomic_DNA"/>
</dbReference>
<dbReference type="InterPro" id="IPR027417">
    <property type="entry name" value="P-loop_NTPase"/>
</dbReference>
<dbReference type="AlphaFoldDB" id="A0A8J6AXI2"/>
<comment type="caution">
    <text evidence="5">The sequence shown here is derived from an EMBL/GenBank/DDBJ whole genome shotgun (WGS) entry which is preliminary data.</text>
</comment>
<evidence type="ECO:0000256" key="1">
    <source>
        <dbReference type="ARBA" id="ARBA00022741"/>
    </source>
</evidence>
<dbReference type="InterPro" id="IPR045116">
    <property type="entry name" value="Clp1/Grc3"/>
</dbReference>
<dbReference type="PANTHER" id="PTHR12755">
    <property type="entry name" value="CLEAVAGE/POLYADENYLATION FACTOR IA SUBUNIT CLP1P"/>
    <property type="match status" value="1"/>
</dbReference>
<sequence>MGSQEYELKEYDELFIKVPNNGTADLMLVTGSAYVFGAELVRNKTYRLGFGLHNLFSGHNTTKVKVTTVGPAKVERSQQSGAVLSQGLTRFLQESIGAPRHHIDPQTQEPRSTPCFVVTGGTRDGKGQVGRTGLCRSVINNVARINPGKTIMYVSLDPSGDGLGVPGCIGAAELIQGWPVDGLRVQTPICHFVGRTKEIGEYESRGTQADRSIKHYDNCLEKLTAAVRERVRQPSSTVCCVVVDDQRCHPPKLTTKQGAAGPDAEYAALAEPSHHLMKVIRLFNQDTCHVSHCVALWDLSDYGMGNPIRYRRFFAQHQGAVSAANAPARNIQWHFKLPVLQKHISAIVRELNLAETNPVDRIMDAYLNGPHALRVPEGDRARYVGPTTPIPRARTVTVPLSRVVMVQPQTMHRTASEWSTVVGAVDGRVTAYTMDIAHLSTEHLQHHVVAVSHEPIPEGEGQDAEASADVSLSRPVRLVGWVADVLDKAKEADSITKLVLTMRGEVGRDKLYLLVSDNSFKCQPYSGL</sequence>